<protein>
    <submittedName>
        <fullName evidence="3">Membrane protein</fullName>
    </submittedName>
</protein>
<dbReference type="EMBL" id="CP000246">
    <property type="protein sequence ID" value="ABG83590.1"/>
    <property type="molecule type" value="Genomic_DNA"/>
</dbReference>
<dbReference type="AlphaFoldDB" id="A0A0H2YSC3"/>
<reference evidence="3 4" key="1">
    <citation type="journal article" date="2006" name="Genome Res.">
        <title>Skewed genomic variability in strains of the toxigenic bacterial pathogen, Clostridium perfringens.</title>
        <authorList>
            <person name="Myers G.S."/>
            <person name="Rasko D.A."/>
            <person name="Cheung J.K."/>
            <person name="Ravel J."/>
            <person name="Seshadri R."/>
            <person name="Deboy R.T."/>
            <person name="Ren Q."/>
            <person name="Varga J."/>
            <person name="Awad M.M."/>
            <person name="Brinkac L.M."/>
            <person name="Daugherty S.C."/>
            <person name="Haft D.H."/>
            <person name="Dodson R.J."/>
            <person name="Madupu R."/>
            <person name="Nelson W.C."/>
            <person name="Rosovitz M.J."/>
            <person name="Sullivan S.A."/>
            <person name="Khouri H."/>
            <person name="Dimitrov G.I."/>
            <person name="Watkins K.L."/>
            <person name="Mulligan S."/>
            <person name="Benton J."/>
            <person name="Radune D."/>
            <person name="Fisher D.J."/>
            <person name="Atkins H.S."/>
            <person name="Hiscox T."/>
            <person name="Jost B.H."/>
            <person name="Billington S.J."/>
            <person name="Songer J.G."/>
            <person name="McClane B.A."/>
            <person name="Titball R.W."/>
            <person name="Rood J.I."/>
            <person name="Melville S.B."/>
            <person name="Paulsen I.T."/>
        </authorList>
    </citation>
    <scope>NUCLEOTIDE SEQUENCE [LARGE SCALE GENOMIC DNA]</scope>
    <source>
        <strain evidence="4">ATCC 13124 / DSM 756 / JCM 1290 / NCIMB 6125 / NCTC 8237 / S 107 / Type A</strain>
    </source>
</reference>
<evidence type="ECO:0000313" key="4">
    <source>
        <dbReference type="Proteomes" id="UP000001823"/>
    </source>
</evidence>
<dbReference type="Proteomes" id="UP000001823">
    <property type="component" value="Chromosome"/>
</dbReference>
<evidence type="ECO:0000313" key="3">
    <source>
        <dbReference type="EMBL" id="ABG83590.1"/>
    </source>
</evidence>
<feature type="transmembrane region" description="Helical" evidence="1">
    <location>
        <begin position="168"/>
        <end position="190"/>
    </location>
</feature>
<dbReference type="Pfam" id="PF13240">
    <property type="entry name" value="Zn_Ribbon_1"/>
    <property type="match status" value="1"/>
</dbReference>
<gene>
    <name evidence="3" type="ordered locus">CPF_0114</name>
</gene>
<dbReference type="STRING" id="195103.CPF_0114"/>
<dbReference type="RefSeq" id="WP_003479487.1">
    <property type="nucleotide sequence ID" value="NC_008261.1"/>
</dbReference>
<evidence type="ECO:0000259" key="2">
    <source>
        <dbReference type="Pfam" id="PF13240"/>
    </source>
</evidence>
<proteinExistence type="predicted"/>
<dbReference type="PaxDb" id="195103-CPF_0114"/>
<evidence type="ECO:0000256" key="1">
    <source>
        <dbReference type="SAM" id="Phobius"/>
    </source>
</evidence>
<feature type="transmembrane region" description="Helical" evidence="1">
    <location>
        <begin position="196"/>
        <end position="216"/>
    </location>
</feature>
<keyword evidence="1" id="KW-0472">Membrane</keyword>
<name>A0A0H2YSC3_CLOP1</name>
<feature type="domain" description="Zinc-ribbon" evidence="2">
    <location>
        <begin position="2"/>
        <end position="23"/>
    </location>
</feature>
<dbReference type="InterPro" id="IPR026870">
    <property type="entry name" value="Zinc_ribbon_dom"/>
</dbReference>
<dbReference type="GeneID" id="93000576"/>
<dbReference type="HOGENOM" id="CLU_1052530_0_0_9"/>
<keyword evidence="1" id="KW-1133">Transmembrane helix</keyword>
<keyword evidence="1" id="KW-0812">Transmembrane</keyword>
<sequence length="266" mass="30280">MFCSKCGKEIPNESVFCPECGNKCKGSSKSIPIDVNEHKGYIIKSLCHPITSVKEHVFGVSSKIQLIYIAIITLIIPLVKTLLFKAFSFNLVKSVVGIILEFSNINTWDFNNMIKAKSQFDMIMENVFPTGNIYFLNLGSYIINYALILGIIYIIFKFLVKEDINKDSLVNIMFVVSIINVFILIISSIALVLGGAIWMIVSIFSSILSVVLLYALFNTLIKSKNKFIYIYSLTCMVVYSINAWFVFNNVSSIIYQIYYNLERYFI</sequence>
<feature type="transmembrane region" description="Helical" evidence="1">
    <location>
        <begin position="133"/>
        <end position="156"/>
    </location>
</feature>
<organism evidence="3 4">
    <name type="scientific">Clostridium perfringens (strain ATCC 13124 / DSM 756 / JCM 1290 / NCIMB 6125 / NCTC 8237 / Type A)</name>
    <dbReference type="NCBI Taxonomy" id="195103"/>
    <lineage>
        <taxon>Bacteria</taxon>
        <taxon>Bacillati</taxon>
        <taxon>Bacillota</taxon>
        <taxon>Clostridia</taxon>
        <taxon>Eubacteriales</taxon>
        <taxon>Clostridiaceae</taxon>
        <taxon>Clostridium</taxon>
    </lineage>
</organism>
<dbReference type="eggNOG" id="COG4640">
    <property type="taxonomic scope" value="Bacteria"/>
</dbReference>
<dbReference type="KEGG" id="cpf:CPF_0114"/>
<keyword evidence="4" id="KW-1185">Reference proteome</keyword>
<feature type="transmembrane region" description="Helical" evidence="1">
    <location>
        <begin position="66"/>
        <end position="87"/>
    </location>
</feature>
<accession>A0A0H2YSC3</accession>